<accession>A0A5S6QCF8</accession>
<dbReference type="InterPro" id="IPR009091">
    <property type="entry name" value="RCC1/BLIP-II"/>
</dbReference>
<dbReference type="InterPro" id="IPR051553">
    <property type="entry name" value="Ran_GTPase-activating"/>
</dbReference>
<evidence type="ECO:0000313" key="2">
    <source>
        <dbReference type="Proteomes" id="UP000046395"/>
    </source>
</evidence>
<organism evidence="2 3">
    <name type="scientific">Trichuris muris</name>
    <name type="common">Mouse whipworm</name>
    <dbReference type="NCBI Taxonomy" id="70415"/>
    <lineage>
        <taxon>Eukaryota</taxon>
        <taxon>Metazoa</taxon>
        <taxon>Ecdysozoa</taxon>
        <taxon>Nematoda</taxon>
        <taxon>Enoplea</taxon>
        <taxon>Dorylaimia</taxon>
        <taxon>Trichinellida</taxon>
        <taxon>Trichuridae</taxon>
        <taxon>Trichuris</taxon>
    </lineage>
</organism>
<dbReference type="Gene3D" id="2.130.10.30">
    <property type="entry name" value="Regulator of chromosome condensation 1/beta-lactamase-inhibitor protein II"/>
    <property type="match status" value="1"/>
</dbReference>
<keyword evidence="2" id="KW-1185">Reference proteome</keyword>
<dbReference type="STRING" id="70415.A0A5S6QCF8"/>
<reference evidence="3" key="1">
    <citation type="submission" date="2019-12" db="UniProtKB">
        <authorList>
            <consortium name="WormBaseParasite"/>
        </authorList>
    </citation>
    <scope>IDENTIFICATION</scope>
</reference>
<proteinExistence type="predicted"/>
<dbReference type="WBParaSite" id="TMUE_1000004780.1">
    <property type="protein sequence ID" value="TMUE_1000004780.1"/>
    <property type="gene ID" value="WBGene00295000"/>
</dbReference>
<dbReference type="PROSITE" id="PS50012">
    <property type="entry name" value="RCC1_3"/>
    <property type="match status" value="1"/>
</dbReference>
<dbReference type="SUPFAM" id="SSF50985">
    <property type="entry name" value="RCC1/BLIP-II"/>
    <property type="match status" value="1"/>
</dbReference>
<dbReference type="PRINTS" id="PR00633">
    <property type="entry name" value="RCCNDNSATION"/>
</dbReference>
<dbReference type="Proteomes" id="UP000046395">
    <property type="component" value="Unassembled WGS sequence"/>
</dbReference>
<evidence type="ECO:0000256" key="1">
    <source>
        <dbReference type="PROSITE-ProRule" id="PRU00235"/>
    </source>
</evidence>
<dbReference type="AlphaFoldDB" id="A0A5S6QCF8"/>
<dbReference type="PANTHER" id="PTHR45982:SF1">
    <property type="entry name" value="REGULATOR OF CHROMOSOME CONDENSATION"/>
    <property type="match status" value="1"/>
</dbReference>
<protein>
    <submittedName>
        <fullName evidence="3">Uncharacterized protein</fullName>
    </submittedName>
</protein>
<name>A0A5S6QCF8_TRIMR</name>
<dbReference type="GO" id="GO:0005085">
    <property type="term" value="F:guanyl-nucleotide exchange factor activity"/>
    <property type="evidence" value="ECO:0007669"/>
    <property type="project" value="TreeGrafter"/>
</dbReference>
<evidence type="ECO:0000313" key="3">
    <source>
        <dbReference type="WBParaSite" id="TMUE_1000004780.1"/>
    </source>
</evidence>
<sequence length="207" mass="23257">MLMFYFAGLMYSTGCKDDGPLGRQRLNENRAETDDDADFTFRPVEFKAEDMQVHGEIVMVTSGDCHSAVLTEKGSVSVWGTYRGKDAPSGLMVGGPNGQIIRKAITPQLLIDHRMCSMAKISIGTYHLVMLHNGGSIWTIGNVTVMRHVEQRLANKVDLVKKQYQLCQTKDQLFERRNASVALHEQEMYLEKISDPCLSRSTLIWAV</sequence>
<dbReference type="InterPro" id="IPR000408">
    <property type="entry name" value="Reg_chr_condens"/>
</dbReference>
<dbReference type="GO" id="GO:0005737">
    <property type="term" value="C:cytoplasm"/>
    <property type="evidence" value="ECO:0007669"/>
    <property type="project" value="TreeGrafter"/>
</dbReference>
<dbReference type="PANTHER" id="PTHR45982">
    <property type="entry name" value="REGULATOR OF CHROMOSOME CONDENSATION"/>
    <property type="match status" value="1"/>
</dbReference>
<dbReference type="PROSITE" id="PS00626">
    <property type="entry name" value="RCC1_2"/>
    <property type="match status" value="1"/>
</dbReference>
<feature type="repeat" description="RCC1" evidence="1">
    <location>
        <begin position="8"/>
        <end position="73"/>
    </location>
</feature>